<comment type="caution">
    <text evidence="1">The sequence shown here is derived from an EMBL/GenBank/DDBJ whole genome shotgun (WGS) entry which is preliminary data.</text>
</comment>
<evidence type="ECO:0000313" key="1">
    <source>
        <dbReference type="EMBL" id="GAA1601387.1"/>
    </source>
</evidence>
<organism evidence="1 2">
    <name type="scientific">Kribbella hippodromi</name>
    <dbReference type="NCBI Taxonomy" id="434347"/>
    <lineage>
        <taxon>Bacteria</taxon>
        <taxon>Bacillati</taxon>
        <taxon>Actinomycetota</taxon>
        <taxon>Actinomycetes</taxon>
        <taxon>Propionibacteriales</taxon>
        <taxon>Kribbellaceae</taxon>
        <taxon>Kribbella</taxon>
    </lineage>
</organism>
<evidence type="ECO:0000313" key="2">
    <source>
        <dbReference type="Proteomes" id="UP001501705"/>
    </source>
</evidence>
<name>A0ABP4Q630_9ACTN</name>
<keyword evidence="2" id="KW-1185">Reference proteome</keyword>
<reference evidence="2" key="1">
    <citation type="journal article" date="2019" name="Int. J. Syst. Evol. Microbiol.">
        <title>The Global Catalogue of Microorganisms (GCM) 10K type strain sequencing project: providing services to taxonomists for standard genome sequencing and annotation.</title>
        <authorList>
            <consortium name="The Broad Institute Genomics Platform"/>
            <consortium name="The Broad Institute Genome Sequencing Center for Infectious Disease"/>
            <person name="Wu L."/>
            <person name="Ma J."/>
        </authorList>
    </citation>
    <scope>NUCLEOTIDE SEQUENCE [LARGE SCALE GENOMIC DNA]</scope>
    <source>
        <strain evidence="2">JCM 15572</strain>
    </source>
</reference>
<accession>A0ABP4Q630</accession>
<dbReference type="Pfam" id="PF14430">
    <property type="entry name" value="Imm1"/>
    <property type="match status" value="1"/>
</dbReference>
<sequence length="155" mass="16728">MASTITASYQNKDNTVRLESAKDVSRFLAHMAEQAVLDPDNTCAWLYIDNRPVDEDGIADHEMRVGVIPNLPETAPDGNTSVKSSAWTLGFTDARGSTYVKGHDSGLPEISLFVQGHSETFPADSVVDGELVRAAILDAIATGERPTTVTWSPTH</sequence>
<evidence type="ECO:0008006" key="3">
    <source>
        <dbReference type="Google" id="ProtNLM"/>
    </source>
</evidence>
<dbReference type="Proteomes" id="UP001501705">
    <property type="component" value="Unassembled WGS sequence"/>
</dbReference>
<dbReference type="InterPro" id="IPR025680">
    <property type="entry name" value="DddI"/>
</dbReference>
<protein>
    <recommendedName>
        <fullName evidence="3">Immunity protein Imm1</fullName>
    </recommendedName>
</protein>
<dbReference type="RefSeq" id="WP_344240210.1">
    <property type="nucleotide sequence ID" value="NZ_BAAAPH010000030.1"/>
</dbReference>
<gene>
    <name evidence="1" type="ORF">GCM10009804_67470</name>
</gene>
<proteinExistence type="predicted"/>
<dbReference type="EMBL" id="BAAAPH010000030">
    <property type="protein sequence ID" value="GAA1601387.1"/>
    <property type="molecule type" value="Genomic_DNA"/>
</dbReference>